<feature type="compositionally biased region" description="Acidic residues" evidence="2">
    <location>
        <begin position="378"/>
        <end position="387"/>
    </location>
</feature>
<gene>
    <name evidence="3" type="ORF">BDV37DRAFT_186347</name>
</gene>
<dbReference type="OrthoDB" id="8064436at2759"/>
<feature type="compositionally biased region" description="Polar residues" evidence="2">
    <location>
        <begin position="358"/>
        <end position="370"/>
    </location>
</feature>
<keyword evidence="4" id="KW-1185">Reference proteome</keyword>
<dbReference type="PANTHER" id="PTHR42067">
    <property type="entry name" value="YALI0C15378P"/>
    <property type="match status" value="1"/>
</dbReference>
<protein>
    <submittedName>
        <fullName evidence="3">Uncharacterized protein</fullName>
    </submittedName>
</protein>
<feature type="region of interest" description="Disordered" evidence="2">
    <location>
        <begin position="278"/>
        <end position="387"/>
    </location>
</feature>
<dbReference type="GeneID" id="43664276"/>
<dbReference type="Gene3D" id="1.20.5.370">
    <property type="match status" value="1"/>
</dbReference>
<dbReference type="Proteomes" id="UP000325579">
    <property type="component" value="Unassembled WGS sequence"/>
</dbReference>
<keyword evidence="1" id="KW-0175">Coiled coil</keyword>
<dbReference type="AlphaFoldDB" id="A0A5N7D3U2"/>
<evidence type="ECO:0000256" key="2">
    <source>
        <dbReference type="SAM" id="MobiDB-lite"/>
    </source>
</evidence>
<feature type="coiled-coil region" evidence="1">
    <location>
        <begin position="169"/>
        <end position="196"/>
    </location>
</feature>
<dbReference type="PANTHER" id="PTHR42067:SF1">
    <property type="entry name" value="MITOTIC APPARATUS PROTEIN P62"/>
    <property type="match status" value="1"/>
</dbReference>
<evidence type="ECO:0000313" key="4">
    <source>
        <dbReference type="Proteomes" id="UP000325579"/>
    </source>
</evidence>
<name>A0A5N7D3U2_9EURO</name>
<feature type="compositionally biased region" description="Basic residues" evidence="2">
    <location>
        <begin position="242"/>
        <end position="251"/>
    </location>
</feature>
<dbReference type="InterPro" id="IPR014751">
    <property type="entry name" value="XRCC4-like_C"/>
</dbReference>
<proteinExistence type="predicted"/>
<dbReference type="EMBL" id="ML736805">
    <property type="protein sequence ID" value="KAE8401091.1"/>
    <property type="molecule type" value="Genomic_DNA"/>
</dbReference>
<evidence type="ECO:0000256" key="1">
    <source>
        <dbReference type="SAM" id="Coils"/>
    </source>
</evidence>
<accession>A0A5N7D3U2</accession>
<dbReference type="RefSeq" id="XP_031938410.1">
    <property type="nucleotide sequence ID" value="XM_032079585.1"/>
</dbReference>
<evidence type="ECO:0000313" key="3">
    <source>
        <dbReference type="EMBL" id="KAE8401091.1"/>
    </source>
</evidence>
<dbReference type="SUPFAM" id="SSF58022">
    <property type="entry name" value="XRCC4, C-terminal oligomerization domain"/>
    <property type="match status" value="1"/>
</dbReference>
<sequence>MSSELGLSPRVLRLPRADNPESYVLVHITRTGSSLVDLNVTATEGENPYTCTVHKSHLHEFRSKNYEGNDEEWAQIVSHVFGQLDESDAKMKKLCGIESSASIIGASDAEDKELVITIRKRIQTITQRLGSVTLRQDDQQSIQLFDWAGLAAVRAYTLEQRFTSLLARYRSAETMIRQLNKQLEEFVSAKTQHEEQLIVNFLQLLNEKKLKIRNQQRLLATAKVDPEKVSCIQNATSDQHLRPHKSIRVTKRTAAEMSDDEAESEAGFETMEFDQTMHSNDSEKANETADERSSTPQPLEESDENTTDEGSPAPSDPTGSEDERHMLERRGPTGRSVIKELPLPPPRRELPFARKVQTAVTKPKTQAHQQENNNTEDTAGETDDDEL</sequence>
<reference evidence="3 4" key="1">
    <citation type="submission" date="2019-04" db="EMBL/GenBank/DDBJ databases">
        <authorList>
            <consortium name="DOE Joint Genome Institute"/>
            <person name="Mondo S."/>
            <person name="Kjaerbolling I."/>
            <person name="Vesth T."/>
            <person name="Frisvad J.C."/>
            <person name="Nybo J.L."/>
            <person name="Theobald S."/>
            <person name="Kildgaard S."/>
            <person name="Isbrandt T."/>
            <person name="Kuo A."/>
            <person name="Sato A."/>
            <person name="Lyhne E.K."/>
            <person name="Kogle M.E."/>
            <person name="Wiebenga A."/>
            <person name="Kun R.S."/>
            <person name="Lubbers R.J."/>
            <person name="Makela M.R."/>
            <person name="Barry K."/>
            <person name="Chovatia M."/>
            <person name="Clum A."/>
            <person name="Daum C."/>
            <person name="Haridas S."/>
            <person name="He G."/>
            <person name="LaButti K."/>
            <person name="Lipzen A."/>
            <person name="Riley R."/>
            <person name="Salamov A."/>
            <person name="Simmons B.A."/>
            <person name="Magnuson J.K."/>
            <person name="Henrissat B."/>
            <person name="Mortensen U.H."/>
            <person name="Larsen T.O."/>
            <person name="Devries R.P."/>
            <person name="Grigoriev I.V."/>
            <person name="Machida M."/>
            <person name="Baker S.E."/>
            <person name="Andersen M.R."/>
            <person name="Cantor M.N."/>
            <person name="Hua S.X."/>
        </authorList>
    </citation>
    <scope>NUCLEOTIDE SEQUENCE [LARGE SCALE GENOMIC DNA]</scope>
    <source>
        <strain evidence="3 4">CBS 119388</strain>
    </source>
</reference>
<feature type="compositionally biased region" description="Basic and acidic residues" evidence="2">
    <location>
        <begin position="280"/>
        <end position="293"/>
    </location>
</feature>
<feature type="compositionally biased region" description="Acidic residues" evidence="2">
    <location>
        <begin position="257"/>
        <end position="266"/>
    </location>
</feature>
<feature type="region of interest" description="Disordered" evidence="2">
    <location>
        <begin position="242"/>
        <end position="266"/>
    </location>
</feature>
<feature type="compositionally biased region" description="Basic and acidic residues" evidence="2">
    <location>
        <begin position="321"/>
        <end position="331"/>
    </location>
</feature>
<organism evidence="3 4">
    <name type="scientific">Aspergillus pseudonomiae</name>
    <dbReference type="NCBI Taxonomy" id="1506151"/>
    <lineage>
        <taxon>Eukaryota</taxon>
        <taxon>Fungi</taxon>
        <taxon>Dikarya</taxon>
        <taxon>Ascomycota</taxon>
        <taxon>Pezizomycotina</taxon>
        <taxon>Eurotiomycetes</taxon>
        <taxon>Eurotiomycetidae</taxon>
        <taxon>Eurotiales</taxon>
        <taxon>Aspergillaceae</taxon>
        <taxon>Aspergillus</taxon>
        <taxon>Aspergillus subgen. Circumdati</taxon>
    </lineage>
</organism>